<accession>A0ABQ2HHN3</accession>
<evidence type="ECO:0000313" key="1">
    <source>
        <dbReference type="EMBL" id="GGM82013.1"/>
    </source>
</evidence>
<dbReference type="EMBL" id="BMLI01000001">
    <property type="protein sequence ID" value="GGM82013.1"/>
    <property type="molecule type" value="Genomic_DNA"/>
</dbReference>
<proteinExistence type="predicted"/>
<protein>
    <submittedName>
        <fullName evidence="1">Uncharacterized protein</fullName>
    </submittedName>
</protein>
<name>A0ABQ2HHN3_9BACT</name>
<comment type="caution">
    <text evidence="1">The sequence shown here is derived from an EMBL/GenBank/DDBJ whole genome shotgun (WGS) entry which is preliminary data.</text>
</comment>
<reference evidence="2" key="1">
    <citation type="journal article" date="2019" name="Int. J. Syst. Evol. Microbiol.">
        <title>The Global Catalogue of Microorganisms (GCM) 10K type strain sequencing project: providing services to taxonomists for standard genome sequencing and annotation.</title>
        <authorList>
            <consortium name="The Broad Institute Genomics Platform"/>
            <consortium name="The Broad Institute Genome Sequencing Center for Infectious Disease"/>
            <person name="Wu L."/>
            <person name="Ma J."/>
        </authorList>
    </citation>
    <scope>NUCLEOTIDE SEQUENCE [LARGE SCALE GENOMIC DNA]</scope>
    <source>
        <strain evidence="2">CGMCC 1.6375</strain>
    </source>
</reference>
<sequence>MKMEQIKAGHVWEARNKTVHKIDEVMQRNGSTPVRSEGQYWQLNGRYWSDAYEHQKDLIRRIS</sequence>
<evidence type="ECO:0000313" key="2">
    <source>
        <dbReference type="Proteomes" id="UP000632339"/>
    </source>
</evidence>
<keyword evidence="2" id="KW-1185">Reference proteome</keyword>
<gene>
    <name evidence="1" type="ORF">GCM10010967_12180</name>
</gene>
<dbReference type="Proteomes" id="UP000632339">
    <property type="component" value="Unassembled WGS sequence"/>
</dbReference>
<organism evidence="1 2">
    <name type="scientific">Dyadobacter beijingensis</name>
    <dbReference type="NCBI Taxonomy" id="365489"/>
    <lineage>
        <taxon>Bacteria</taxon>
        <taxon>Pseudomonadati</taxon>
        <taxon>Bacteroidota</taxon>
        <taxon>Cytophagia</taxon>
        <taxon>Cytophagales</taxon>
        <taxon>Spirosomataceae</taxon>
        <taxon>Dyadobacter</taxon>
    </lineage>
</organism>